<dbReference type="RefSeq" id="XP_008620564.1">
    <property type="nucleotide sequence ID" value="XM_008622342.1"/>
</dbReference>
<name>T0PUV5_SAPDV</name>
<dbReference type="Pfam" id="PF00168">
    <property type="entry name" value="C2"/>
    <property type="match status" value="1"/>
</dbReference>
<gene>
    <name evidence="2" type="ORF">SDRG_16144</name>
</gene>
<dbReference type="OMA" id="MCEFLVT"/>
<dbReference type="OrthoDB" id="67700at2759"/>
<accession>T0PUV5</accession>
<dbReference type="CDD" id="cd00030">
    <property type="entry name" value="C2"/>
    <property type="match status" value="1"/>
</dbReference>
<keyword evidence="3" id="KW-1185">Reference proteome</keyword>
<feature type="domain" description="C2" evidence="1">
    <location>
        <begin position="3"/>
        <end position="124"/>
    </location>
</feature>
<dbReference type="STRING" id="1156394.T0PUV5"/>
<proteinExistence type="predicted"/>
<evidence type="ECO:0000313" key="3">
    <source>
        <dbReference type="Proteomes" id="UP000030762"/>
    </source>
</evidence>
<organism evidence="2 3">
    <name type="scientific">Saprolegnia diclina (strain VS20)</name>
    <dbReference type="NCBI Taxonomy" id="1156394"/>
    <lineage>
        <taxon>Eukaryota</taxon>
        <taxon>Sar</taxon>
        <taxon>Stramenopiles</taxon>
        <taxon>Oomycota</taxon>
        <taxon>Saprolegniomycetes</taxon>
        <taxon>Saprolegniales</taxon>
        <taxon>Saprolegniaceae</taxon>
        <taxon>Saprolegnia</taxon>
    </lineage>
</organism>
<dbReference type="PROSITE" id="PS50004">
    <property type="entry name" value="C2"/>
    <property type="match status" value="1"/>
</dbReference>
<reference evidence="2 3" key="1">
    <citation type="submission" date="2012-04" db="EMBL/GenBank/DDBJ databases">
        <title>The Genome Sequence of Saprolegnia declina VS20.</title>
        <authorList>
            <consortium name="The Broad Institute Genome Sequencing Platform"/>
            <person name="Russ C."/>
            <person name="Nusbaum C."/>
            <person name="Tyler B."/>
            <person name="van West P."/>
            <person name="Dieguez-Uribeondo J."/>
            <person name="de Bruijn I."/>
            <person name="Tripathy S."/>
            <person name="Jiang R."/>
            <person name="Young S.K."/>
            <person name="Zeng Q."/>
            <person name="Gargeya S."/>
            <person name="Fitzgerald M."/>
            <person name="Haas B."/>
            <person name="Abouelleil A."/>
            <person name="Alvarado L."/>
            <person name="Arachchi H.M."/>
            <person name="Berlin A."/>
            <person name="Chapman S.B."/>
            <person name="Goldberg J."/>
            <person name="Griggs A."/>
            <person name="Gujja S."/>
            <person name="Hansen M."/>
            <person name="Howarth C."/>
            <person name="Imamovic A."/>
            <person name="Larimer J."/>
            <person name="McCowen C."/>
            <person name="Montmayeur A."/>
            <person name="Murphy C."/>
            <person name="Neiman D."/>
            <person name="Pearson M."/>
            <person name="Priest M."/>
            <person name="Roberts A."/>
            <person name="Saif S."/>
            <person name="Shea T."/>
            <person name="Sisk P."/>
            <person name="Sykes S."/>
            <person name="Wortman J."/>
            <person name="Nusbaum C."/>
            <person name="Birren B."/>
        </authorList>
    </citation>
    <scope>NUCLEOTIDE SEQUENCE [LARGE SCALE GENOMIC DNA]</scope>
    <source>
        <strain evidence="2 3">VS20</strain>
    </source>
</reference>
<dbReference type="EMBL" id="JH767246">
    <property type="protein sequence ID" value="EQC25996.1"/>
    <property type="molecule type" value="Genomic_DNA"/>
</dbReference>
<dbReference type="InParanoid" id="T0PUV5"/>
<evidence type="ECO:0000259" key="1">
    <source>
        <dbReference type="PROSITE" id="PS50004"/>
    </source>
</evidence>
<dbReference type="VEuPathDB" id="FungiDB:SDRG_16144"/>
<dbReference type="GeneID" id="19956871"/>
<dbReference type="Gene3D" id="2.60.40.150">
    <property type="entry name" value="C2 domain"/>
    <property type="match status" value="1"/>
</dbReference>
<evidence type="ECO:0000313" key="2">
    <source>
        <dbReference type="EMBL" id="EQC25996.1"/>
    </source>
</evidence>
<dbReference type="SUPFAM" id="SSF49562">
    <property type="entry name" value="C2 domain (Calcium/lipid-binding domain, CaLB)"/>
    <property type="match status" value="1"/>
</dbReference>
<protein>
    <recommendedName>
        <fullName evidence="1">C2 domain-containing protein</fullName>
    </recommendedName>
</protein>
<dbReference type="AlphaFoldDB" id="T0PUV5"/>
<dbReference type="SMART" id="SM00239">
    <property type="entry name" value="C2"/>
    <property type="match status" value="1"/>
</dbReference>
<dbReference type="InterPro" id="IPR035892">
    <property type="entry name" value="C2_domain_sf"/>
</dbReference>
<sequence>MVAGPHRRVSGGVPRHAGARRLCIALEKVTNLPAADPDLNTSDPYVLITLGQHQWQSPLVRKTLHPVWRDQMCEFLVTDDDVTTHPELVVYVNDLDTLRVEDALGVARFPLTNWAGATQIQDAKVQAYPLQTPKDTHSSAQIHLSLCFEGWLASFPVVVWENERWLPLSNKWSKDYLAHKLGDRLPWTGPEHSALLFKDAIPPIPSAFQARGSWQFDVRQGDTDGWLYAASFKGPWKTSMHPTHVVRTRAWTNEYALVVSPPKPPKASS</sequence>
<dbReference type="Proteomes" id="UP000030762">
    <property type="component" value="Unassembled WGS sequence"/>
</dbReference>
<dbReference type="InterPro" id="IPR000008">
    <property type="entry name" value="C2_dom"/>
</dbReference>